<name>A0A403MN13_SALET</name>
<gene>
    <name evidence="2" type="ORF">DRU74_23025</name>
</gene>
<evidence type="ECO:0000313" key="2">
    <source>
        <dbReference type="EMBL" id="MLU99554.1"/>
    </source>
</evidence>
<dbReference type="AlphaFoldDB" id="A0A403MN13"/>
<sequence length="114" mass="12119">MKRIDIHVEGLSVEARGNLANAIYAALAGAGSRAVRNLSVALVLAFVLVWAVSWVLFKTGVTRDSTDGDSPSNLRLYTDALTGCQYLGNGNGLTPRMDVQGHQVCTEKTKGGKL</sequence>
<dbReference type="Proteomes" id="UP000885374">
    <property type="component" value="Unassembled WGS sequence"/>
</dbReference>
<evidence type="ECO:0000256" key="1">
    <source>
        <dbReference type="SAM" id="Phobius"/>
    </source>
</evidence>
<organism evidence="2">
    <name type="scientific">Salmonella enterica I</name>
    <dbReference type="NCBI Taxonomy" id="59201"/>
    <lineage>
        <taxon>Bacteria</taxon>
        <taxon>Pseudomonadati</taxon>
        <taxon>Pseudomonadota</taxon>
        <taxon>Gammaproteobacteria</taxon>
        <taxon>Enterobacterales</taxon>
        <taxon>Enterobacteriaceae</taxon>
        <taxon>Salmonella</taxon>
    </lineage>
</organism>
<keyword evidence="1" id="KW-0472">Membrane</keyword>
<keyword evidence="1" id="KW-0812">Transmembrane</keyword>
<dbReference type="EMBL" id="RVHM01000047">
    <property type="protein sequence ID" value="MLU99554.1"/>
    <property type="molecule type" value="Genomic_DNA"/>
</dbReference>
<accession>A0A403MN13</accession>
<protein>
    <submittedName>
        <fullName evidence="2">Uncharacterized protein</fullName>
    </submittedName>
</protein>
<comment type="caution">
    <text evidence="2">The sequence shown here is derived from an EMBL/GenBank/DDBJ whole genome shotgun (WGS) entry which is preliminary data.</text>
</comment>
<feature type="transmembrane region" description="Helical" evidence="1">
    <location>
        <begin position="38"/>
        <end position="57"/>
    </location>
</feature>
<reference evidence="2" key="1">
    <citation type="submission" date="2018-07" db="EMBL/GenBank/DDBJ databases">
        <authorList>
            <person name="Ashton P.M."/>
            <person name="Dallman T."/>
            <person name="Nair S."/>
            <person name="De Pinna E."/>
            <person name="Peters T."/>
            <person name="Grant K."/>
        </authorList>
    </citation>
    <scope>NUCLEOTIDE SEQUENCE [LARGE SCALE GENOMIC DNA]</scope>
    <source>
        <strain evidence="2">157339</strain>
    </source>
</reference>
<proteinExistence type="predicted"/>
<keyword evidence="1" id="KW-1133">Transmembrane helix</keyword>